<name>A0AAW1PBY5_9CHLO</name>
<dbReference type="EMBL" id="JALJOR010000014">
    <property type="protein sequence ID" value="KAK9806107.1"/>
    <property type="molecule type" value="Genomic_DNA"/>
</dbReference>
<reference evidence="1 2" key="1">
    <citation type="journal article" date="2024" name="Nat. Commun.">
        <title>Phylogenomics reveals the evolutionary origins of lichenization in chlorophyte algae.</title>
        <authorList>
            <person name="Puginier C."/>
            <person name="Libourel C."/>
            <person name="Otte J."/>
            <person name="Skaloud P."/>
            <person name="Haon M."/>
            <person name="Grisel S."/>
            <person name="Petersen M."/>
            <person name="Berrin J.G."/>
            <person name="Delaux P.M."/>
            <person name="Dal Grande F."/>
            <person name="Keller J."/>
        </authorList>
    </citation>
    <scope>NUCLEOTIDE SEQUENCE [LARGE SCALE GENOMIC DNA]</scope>
    <source>
        <strain evidence="1 2">SAG 2043</strain>
    </source>
</reference>
<sequence length="373" mass="40920">MKRSKQYAAKRLKMSGLKYGVNCSEALYASLPWLNLKMDGLEEVKSELRRVTAELTPLQTARNAEALKRDADQAYIDRLTAAAAPLEAQVLSLTERAKQLEGRAGQAGVAPIGYSWEATLPVLTKLTPAEEARGFVLCWIRSGGASGSNTAEACGAGSCTDWPITEDEILDYAFTQTSPLDDGVVHVQLRVAINDPAAFTSYTTIQAAMQVLLLEDYEDNARPIHVKGLIERFDLEANAQQQLPDWCQQFLGSERKTAWTVRKIVDRAVESIGFVLCTAARGSSEATKRLFVDVIVKAAVLIAVSVCELDQHELLMELEVNLKGNTAAGDLDYLLILVNERLAVLEAKADSIAAENQQPQAEAGRTWRADKWH</sequence>
<dbReference type="AlphaFoldDB" id="A0AAW1PBY5"/>
<dbReference type="Proteomes" id="UP001489004">
    <property type="component" value="Unassembled WGS sequence"/>
</dbReference>
<evidence type="ECO:0000313" key="2">
    <source>
        <dbReference type="Proteomes" id="UP001489004"/>
    </source>
</evidence>
<organism evidence="1 2">
    <name type="scientific">[Myrmecia] bisecta</name>
    <dbReference type="NCBI Taxonomy" id="41462"/>
    <lineage>
        <taxon>Eukaryota</taxon>
        <taxon>Viridiplantae</taxon>
        <taxon>Chlorophyta</taxon>
        <taxon>core chlorophytes</taxon>
        <taxon>Trebouxiophyceae</taxon>
        <taxon>Trebouxiales</taxon>
        <taxon>Trebouxiaceae</taxon>
        <taxon>Myrmecia</taxon>
    </lineage>
</organism>
<gene>
    <name evidence="1" type="ORF">WJX72_001661</name>
</gene>
<protein>
    <submittedName>
        <fullName evidence="1">Uncharacterized protein</fullName>
    </submittedName>
</protein>
<evidence type="ECO:0000313" key="1">
    <source>
        <dbReference type="EMBL" id="KAK9806107.1"/>
    </source>
</evidence>
<comment type="caution">
    <text evidence="1">The sequence shown here is derived from an EMBL/GenBank/DDBJ whole genome shotgun (WGS) entry which is preliminary data.</text>
</comment>
<keyword evidence="2" id="KW-1185">Reference proteome</keyword>
<accession>A0AAW1PBY5</accession>
<proteinExistence type="predicted"/>